<dbReference type="Gene3D" id="3.30.1240.10">
    <property type="match status" value="1"/>
</dbReference>
<dbReference type="GeneID" id="83606360"/>
<organism evidence="1 2">
    <name type="scientific">Carnobacterium maltaromaticum</name>
    <name type="common">Carnobacterium piscicola</name>
    <dbReference type="NCBI Taxonomy" id="2751"/>
    <lineage>
        <taxon>Bacteria</taxon>
        <taxon>Bacillati</taxon>
        <taxon>Bacillota</taxon>
        <taxon>Bacilli</taxon>
        <taxon>Lactobacillales</taxon>
        <taxon>Carnobacteriaceae</taxon>
        <taxon>Carnobacterium</taxon>
    </lineage>
</organism>
<dbReference type="SFLD" id="SFLDS00003">
    <property type="entry name" value="Haloacid_Dehalogenase"/>
    <property type="match status" value="1"/>
</dbReference>
<dbReference type="InterPro" id="IPR006379">
    <property type="entry name" value="HAD-SF_hydro_IIB"/>
</dbReference>
<dbReference type="InterPro" id="IPR036412">
    <property type="entry name" value="HAD-like_sf"/>
</dbReference>
<proteinExistence type="predicted"/>
<dbReference type="GO" id="GO:0000287">
    <property type="term" value="F:magnesium ion binding"/>
    <property type="evidence" value="ECO:0007669"/>
    <property type="project" value="TreeGrafter"/>
</dbReference>
<dbReference type="Pfam" id="PF08282">
    <property type="entry name" value="Hydrolase_3"/>
    <property type="match status" value="1"/>
</dbReference>
<dbReference type="NCBIfam" id="TIGR00099">
    <property type="entry name" value="Cof-subfamily"/>
    <property type="match status" value="1"/>
</dbReference>
<reference evidence="1" key="1">
    <citation type="submission" date="2023-08" db="EMBL/GenBank/DDBJ databases">
        <title>Genomic characterization of piscicolin 126 produced by Carnobacterium maltaromaticum CM22 strain isolated from salmon (Salmo salar).</title>
        <authorList>
            <person name="Gonzalez-Gragera E."/>
            <person name="Garcia-Lopez J.D."/>
            <person name="Teso-Perez C."/>
            <person name="Gimenez-Hernandez I."/>
            <person name="Peralta-Sanchez J.M."/>
            <person name="Valdivia E."/>
            <person name="Montalban-Lopez M."/>
            <person name="Martin-Platero A.M."/>
            <person name="Banos A."/>
            <person name="Martinez-Bueno M."/>
        </authorList>
    </citation>
    <scope>NUCLEOTIDE SEQUENCE</scope>
    <source>
        <strain evidence="1">CM22</strain>
    </source>
</reference>
<sequence>MQKKMIFFDIDGTLLTDEKKVLPSTKEALKQLKKNGHEVAIATGRNLFLARDVIEELDFENYIVCNGAAGYFQHELVYENTLNAAEYQRLIQVADQNRHQLVYQSPELLRRRDAEADFMMSEAMRSIDFGVPEYDRDFYQNNTLYQSLIFYGTDDHALYESGQFPQFRFVRWHDFGVDILPHDGSKANTALKMAQSKGIAVEDTLAFGDGLNDLELLTKVGVGVAMGNAFEEVKLRANKVTKNNNEDGIALALEELNLI</sequence>
<dbReference type="AlphaFoldDB" id="A0AAW9K9L6"/>
<dbReference type="RefSeq" id="WP_057000293.1">
    <property type="nucleotide sequence ID" value="NZ_CBCPHU010000002.1"/>
</dbReference>
<keyword evidence="1" id="KW-0378">Hydrolase</keyword>
<gene>
    <name evidence="1" type="ORF">RAK27_16610</name>
</gene>
<dbReference type="PANTHER" id="PTHR10000:SF25">
    <property type="entry name" value="PHOSPHATASE YKRA-RELATED"/>
    <property type="match status" value="1"/>
</dbReference>
<accession>A0AAW9K9L6</accession>
<dbReference type="Proteomes" id="UP001290462">
    <property type="component" value="Unassembled WGS sequence"/>
</dbReference>
<protein>
    <submittedName>
        <fullName evidence="1">Cof-type HAD-IIB family hydrolase</fullName>
    </submittedName>
</protein>
<dbReference type="Gene3D" id="3.40.50.1000">
    <property type="entry name" value="HAD superfamily/HAD-like"/>
    <property type="match status" value="1"/>
</dbReference>
<name>A0AAW9K9L6_CARML</name>
<comment type="caution">
    <text evidence="1">The sequence shown here is derived from an EMBL/GenBank/DDBJ whole genome shotgun (WGS) entry which is preliminary data.</text>
</comment>
<dbReference type="PANTHER" id="PTHR10000">
    <property type="entry name" value="PHOSPHOSERINE PHOSPHATASE"/>
    <property type="match status" value="1"/>
</dbReference>
<dbReference type="SUPFAM" id="SSF56784">
    <property type="entry name" value="HAD-like"/>
    <property type="match status" value="1"/>
</dbReference>
<dbReference type="InterPro" id="IPR023214">
    <property type="entry name" value="HAD_sf"/>
</dbReference>
<evidence type="ECO:0000313" key="1">
    <source>
        <dbReference type="EMBL" id="MDZ5760262.1"/>
    </source>
</evidence>
<evidence type="ECO:0000313" key="2">
    <source>
        <dbReference type="Proteomes" id="UP001290462"/>
    </source>
</evidence>
<dbReference type="SFLD" id="SFLDG01140">
    <property type="entry name" value="C2.B:_Phosphomannomutase_and_P"/>
    <property type="match status" value="1"/>
</dbReference>
<dbReference type="NCBIfam" id="TIGR01484">
    <property type="entry name" value="HAD-SF-IIB"/>
    <property type="match status" value="1"/>
</dbReference>
<dbReference type="PROSITE" id="PS01229">
    <property type="entry name" value="COF_2"/>
    <property type="match status" value="1"/>
</dbReference>
<dbReference type="InterPro" id="IPR000150">
    <property type="entry name" value="Cof"/>
</dbReference>
<dbReference type="GO" id="GO:0016791">
    <property type="term" value="F:phosphatase activity"/>
    <property type="evidence" value="ECO:0007669"/>
    <property type="project" value="TreeGrafter"/>
</dbReference>
<dbReference type="GO" id="GO:0005829">
    <property type="term" value="C:cytosol"/>
    <property type="evidence" value="ECO:0007669"/>
    <property type="project" value="TreeGrafter"/>
</dbReference>
<dbReference type="EMBL" id="JAVBVO010000005">
    <property type="protein sequence ID" value="MDZ5760262.1"/>
    <property type="molecule type" value="Genomic_DNA"/>
</dbReference>